<dbReference type="InterPro" id="IPR051678">
    <property type="entry name" value="AGP_Transferase"/>
</dbReference>
<dbReference type="RefSeq" id="WP_344544193.1">
    <property type="nucleotide sequence ID" value="NZ_BAAATM010000029.1"/>
</dbReference>
<dbReference type="InterPro" id="IPR022742">
    <property type="entry name" value="Hydrolase_4"/>
</dbReference>
<feature type="domain" description="Aminoglycoside phosphotransferase" evidence="1">
    <location>
        <begin position="289"/>
        <end position="509"/>
    </location>
</feature>
<keyword evidence="4" id="KW-1185">Reference proteome</keyword>
<comment type="caution">
    <text evidence="3">The sequence shown here is derived from an EMBL/GenBank/DDBJ whole genome shotgun (WGS) entry which is preliminary data.</text>
</comment>
<organism evidence="3 4">
    <name type="scientific">Streptomyces levis</name>
    <dbReference type="NCBI Taxonomy" id="285566"/>
    <lineage>
        <taxon>Bacteria</taxon>
        <taxon>Bacillati</taxon>
        <taxon>Actinomycetota</taxon>
        <taxon>Actinomycetes</taxon>
        <taxon>Kitasatosporales</taxon>
        <taxon>Streptomycetaceae</taxon>
        <taxon>Streptomyces</taxon>
    </lineage>
</organism>
<dbReference type="Gene3D" id="3.40.50.1820">
    <property type="entry name" value="alpha/beta hydrolase"/>
    <property type="match status" value="1"/>
</dbReference>
<dbReference type="Gene3D" id="3.90.1200.10">
    <property type="match status" value="1"/>
</dbReference>
<name>A0ABP6BEW3_9ACTN</name>
<dbReference type="EMBL" id="BAAATM010000029">
    <property type="protein sequence ID" value="GAA2559474.1"/>
    <property type="molecule type" value="Genomic_DNA"/>
</dbReference>
<dbReference type="Proteomes" id="UP001501095">
    <property type="component" value="Unassembled WGS sequence"/>
</dbReference>
<gene>
    <name evidence="3" type="ORF">GCM10010423_71920</name>
</gene>
<feature type="domain" description="Serine aminopeptidase S33" evidence="2">
    <location>
        <begin position="53"/>
        <end position="159"/>
    </location>
</feature>
<evidence type="ECO:0008006" key="5">
    <source>
        <dbReference type="Google" id="ProtNLM"/>
    </source>
</evidence>
<dbReference type="Pfam" id="PF01636">
    <property type="entry name" value="APH"/>
    <property type="match status" value="1"/>
</dbReference>
<dbReference type="InterPro" id="IPR011009">
    <property type="entry name" value="Kinase-like_dom_sf"/>
</dbReference>
<accession>A0ABP6BEW3</accession>
<proteinExistence type="predicted"/>
<sequence length="567" mass="61325">MSELTSAAATGFTRAGAVRNDFVRTEFSHSADGERLSGWWVEGRGGGSVAVTAVLLHGAGSGSKERLLPLVEEFAAQGCRALAFDFSGHGHSSGLLRDLSLRRRLDQAVSVIDAHGGAHGPLILVGFSMSGQTVADLVRHYGDRVAALGLCAPAVYAAEAWDVPFGDGDGRFSELIRRPGSWRGSPALDVLRAYEGRAVLAVPGSDEVIPPGVTEAVSAALARRAQFTHWELPDAEHRLGQWFRDHPDDRREFVTSLLAGLGEQGWAATRAWVAGRLPEGRRVVESAFLTGGWSAQVRRLTLDDGTALALRTFVTPFFRRHAPGLLAREADVLTLLAGQEGVPAPRLIGVDATAGHCEHPSLLMTVVPGRVRVDTAADLGRRVELLAAQLAAIHRVVPEERPRTYQAWTSPERVNAPEGGVWARAVDVIRRDPPPYEGCFLHRDFHPGNVLFTGSGAGLRISGVVDWVETSWGPADLDVAHCSTALALLFGAEYGLAFRERYEEQGGRRLADGPEHLYWRLLDALAYAPDAAKLAGPWRELGRTDLTPEVLGERLEAYVTGLLERYV</sequence>
<dbReference type="InterPro" id="IPR029058">
    <property type="entry name" value="AB_hydrolase_fold"/>
</dbReference>
<dbReference type="SUPFAM" id="SSF56112">
    <property type="entry name" value="Protein kinase-like (PK-like)"/>
    <property type="match status" value="1"/>
</dbReference>
<dbReference type="PANTHER" id="PTHR21310">
    <property type="entry name" value="AMINOGLYCOSIDE PHOSPHOTRANSFERASE-RELATED-RELATED"/>
    <property type="match status" value="1"/>
</dbReference>
<evidence type="ECO:0000313" key="3">
    <source>
        <dbReference type="EMBL" id="GAA2559474.1"/>
    </source>
</evidence>
<protein>
    <recommendedName>
        <fullName evidence="5">Aminoglycoside phosphotransferase</fullName>
    </recommendedName>
</protein>
<evidence type="ECO:0000259" key="2">
    <source>
        <dbReference type="Pfam" id="PF12146"/>
    </source>
</evidence>
<reference evidence="4" key="1">
    <citation type="journal article" date="2019" name="Int. J. Syst. Evol. Microbiol.">
        <title>The Global Catalogue of Microorganisms (GCM) 10K type strain sequencing project: providing services to taxonomists for standard genome sequencing and annotation.</title>
        <authorList>
            <consortium name="The Broad Institute Genomics Platform"/>
            <consortium name="The Broad Institute Genome Sequencing Center for Infectious Disease"/>
            <person name="Wu L."/>
            <person name="Ma J."/>
        </authorList>
    </citation>
    <scope>NUCLEOTIDE SEQUENCE [LARGE SCALE GENOMIC DNA]</scope>
    <source>
        <strain evidence="4">JCM 6924</strain>
    </source>
</reference>
<dbReference type="InterPro" id="IPR002575">
    <property type="entry name" value="Aminoglycoside_PTrfase"/>
</dbReference>
<evidence type="ECO:0000313" key="4">
    <source>
        <dbReference type="Proteomes" id="UP001501095"/>
    </source>
</evidence>
<dbReference type="Pfam" id="PF12146">
    <property type="entry name" value="Hydrolase_4"/>
    <property type="match status" value="1"/>
</dbReference>
<dbReference type="SUPFAM" id="SSF53474">
    <property type="entry name" value="alpha/beta-Hydrolases"/>
    <property type="match status" value="1"/>
</dbReference>
<evidence type="ECO:0000259" key="1">
    <source>
        <dbReference type="Pfam" id="PF01636"/>
    </source>
</evidence>
<dbReference type="Gene3D" id="3.30.200.20">
    <property type="entry name" value="Phosphorylase Kinase, domain 1"/>
    <property type="match status" value="1"/>
</dbReference>